<keyword evidence="20" id="KW-1185">Reference proteome</keyword>
<dbReference type="Proteomes" id="UP000001554">
    <property type="component" value="Chromosome 11"/>
</dbReference>
<evidence type="ECO:0000256" key="19">
    <source>
        <dbReference type="SAM" id="MobiDB-lite"/>
    </source>
</evidence>
<evidence type="ECO:0000256" key="18">
    <source>
        <dbReference type="ARBA" id="ARBA00067830"/>
    </source>
</evidence>
<evidence type="ECO:0000256" key="11">
    <source>
        <dbReference type="ARBA" id="ARBA00023134"/>
    </source>
</evidence>
<dbReference type="PRINTS" id="PR00449">
    <property type="entry name" value="RASTRNSFRMNG"/>
</dbReference>
<evidence type="ECO:0000313" key="21">
    <source>
        <dbReference type="RefSeq" id="XP_035691801.1"/>
    </source>
</evidence>
<dbReference type="PROSITE" id="PS51421">
    <property type="entry name" value="RAS"/>
    <property type="match status" value="1"/>
</dbReference>
<dbReference type="GO" id="GO:0046872">
    <property type="term" value="F:metal ion binding"/>
    <property type="evidence" value="ECO:0007669"/>
    <property type="project" value="UniProtKB-KW"/>
</dbReference>
<comment type="cofactor">
    <cofactor evidence="1">
        <name>Mg(2+)</name>
        <dbReference type="ChEBI" id="CHEBI:18420"/>
    </cofactor>
</comment>
<sequence>MTRPSRLRQKWPRGTGSFSPRQTDTLRRHQRRGRWFQPSPRRSCPSEEGVWCLAQSSHSSKSYTSHIFVFIQAQGLPTQPIIKPDPNSTKCPSPTLPGSFLQQQQQQQQPQQLVSLEFTPHSKCTSTPASLFPLHKSWHLLRTEVCRPGHEMSSSRSARTAGAKVIARHASKDRVINSYPLPYRQDSTPYLAFNFNPKVKAACSAQKAVTSSLRICKAIVIGDVAVGKTCLVNRFCKDTFDRDYKATIGVDFEVERFDILNTPFNLQVWDTAGQERFQCIAAAYYRGAHVIIVTFDLLDIKTLEHTQSWLEAAMLENTENHPLIFLVGTKKDLCSKAVYEKVEEDAVRTAKELGAEFWGVSSKTGEGVKDFFFRVAGLAFNEAVLKEVDVSSPSKQIVTSDLIKVDRNTKLPEHKKSRCGGKCST</sequence>
<feature type="region of interest" description="Disordered" evidence="19">
    <location>
        <begin position="1"/>
        <end position="46"/>
    </location>
</feature>
<evidence type="ECO:0000256" key="12">
    <source>
        <dbReference type="ARBA" id="ARBA00023136"/>
    </source>
</evidence>
<dbReference type="AlphaFoldDB" id="A0A9J7N6U9"/>
<keyword evidence="11" id="KW-0342">GTP-binding</keyword>
<dbReference type="Gene3D" id="3.40.50.300">
    <property type="entry name" value="P-loop containing nucleotide triphosphate hydrolases"/>
    <property type="match status" value="1"/>
</dbReference>
<gene>
    <name evidence="21" type="primary">LOC118426476</name>
</gene>
<feature type="compositionally biased region" description="Basic residues" evidence="19">
    <location>
        <begin position="1"/>
        <end position="11"/>
    </location>
</feature>
<dbReference type="SUPFAM" id="SSF52540">
    <property type="entry name" value="P-loop containing nucleoside triphosphate hydrolases"/>
    <property type="match status" value="1"/>
</dbReference>
<comment type="function">
    <text evidence="17">The small GTPases Rab are key regulators of intracellular membrane trafficking, from the formation of transport vesicles to their fusion with membranes. Rabs cycle between an inactive GDP-bound form and an active GTP-bound form that is able to recruit to membranes different sets of downstream effectors directly responsible for vesicle formation, movement, tethering and fusion.</text>
</comment>
<dbReference type="FunFam" id="3.40.50.300:FF:000707">
    <property type="entry name" value="RAB36, member RAS oncogene family"/>
    <property type="match status" value="1"/>
</dbReference>
<comment type="catalytic activity">
    <reaction evidence="16">
        <text>GTP + H2O = GDP + phosphate + H(+)</text>
        <dbReference type="Rhea" id="RHEA:19669"/>
        <dbReference type="ChEBI" id="CHEBI:15377"/>
        <dbReference type="ChEBI" id="CHEBI:15378"/>
        <dbReference type="ChEBI" id="CHEBI:37565"/>
        <dbReference type="ChEBI" id="CHEBI:43474"/>
        <dbReference type="ChEBI" id="CHEBI:58189"/>
        <dbReference type="EC" id="3.6.5.2"/>
    </reaction>
    <physiologicalReaction direction="left-to-right" evidence="16">
        <dbReference type="Rhea" id="RHEA:19670"/>
    </physiologicalReaction>
</comment>
<dbReference type="SMART" id="SM00174">
    <property type="entry name" value="RHO"/>
    <property type="match status" value="1"/>
</dbReference>
<evidence type="ECO:0000256" key="7">
    <source>
        <dbReference type="ARBA" id="ARBA00022801"/>
    </source>
</evidence>
<keyword evidence="9" id="KW-0653">Protein transport</keyword>
<keyword evidence="7" id="KW-0378">Hydrolase</keyword>
<keyword evidence="10" id="KW-0333">Golgi apparatus</keyword>
<evidence type="ECO:0000313" key="20">
    <source>
        <dbReference type="Proteomes" id="UP000001554"/>
    </source>
</evidence>
<evidence type="ECO:0000256" key="17">
    <source>
        <dbReference type="ARBA" id="ARBA00058763"/>
    </source>
</evidence>
<feature type="region of interest" description="Disordered" evidence="19">
    <location>
        <begin position="83"/>
        <end position="108"/>
    </location>
</feature>
<keyword evidence="8" id="KW-0460">Magnesium</keyword>
<dbReference type="GO" id="GO:0005525">
    <property type="term" value="F:GTP binding"/>
    <property type="evidence" value="ECO:0007669"/>
    <property type="project" value="UniProtKB-KW"/>
</dbReference>
<dbReference type="GO" id="GO:0015031">
    <property type="term" value="P:protein transport"/>
    <property type="evidence" value="ECO:0007669"/>
    <property type="project" value="UniProtKB-KW"/>
</dbReference>
<dbReference type="GO" id="GO:0000139">
    <property type="term" value="C:Golgi membrane"/>
    <property type="evidence" value="ECO:0007669"/>
    <property type="project" value="UniProtKB-SubCell"/>
</dbReference>
<evidence type="ECO:0000256" key="3">
    <source>
        <dbReference type="ARBA" id="ARBA00011984"/>
    </source>
</evidence>
<evidence type="ECO:0000256" key="14">
    <source>
        <dbReference type="ARBA" id="ARBA00023289"/>
    </source>
</evidence>
<reference evidence="21" key="2">
    <citation type="submission" date="2025-08" db="UniProtKB">
        <authorList>
            <consortium name="RefSeq"/>
        </authorList>
    </citation>
    <scope>IDENTIFICATION</scope>
    <source>
        <strain evidence="21">S238N-H82</strain>
        <tissue evidence="21">Testes</tissue>
    </source>
</reference>
<evidence type="ECO:0000256" key="6">
    <source>
        <dbReference type="ARBA" id="ARBA00022741"/>
    </source>
</evidence>
<dbReference type="SMART" id="SM00176">
    <property type="entry name" value="RAN"/>
    <property type="match status" value="1"/>
</dbReference>
<evidence type="ECO:0000256" key="10">
    <source>
        <dbReference type="ARBA" id="ARBA00023034"/>
    </source>
</evidence>
<comment type="subcellular location">
    <subcellularLocation>
        <location evidence="15">Golgi apparatus membrane</location>
        <topology evidence="15">Lipid-anchor</topology>
    </subcellularLocation>
</comment>
<proteinExistence type="inferred from homology"/>
<comment type="similarity">
    <text evidence="2">Belongs to the small GTPase superfamily. Rab family.</text>
</comment>
<dbReference type="InterPro" id="IPR001806">
    <property type="entry name" value="Small_GTPase"/>
</dbReference>
<reference evidence="20" key="1">
    <citation type="journal article" date="2020" name="Nat. Ecol. Evol.">
        <title>Deeply conserved synteny resolves early events in vertebrate evolution.</title>
        <authorList>
            <person name="Simakov O."/>
            <person name="Marletaz F."/>
            <person name="Yue J.X."/>
            <person name="O'Connell B."/>
            <person name="Jenkins J."/>
            <person name="Brandt A."/>
            <person name="Calef R."/>
            <person name="Tung C.H."/>
            <person name="Huang T.K."/>
            <person name="Schmutz J."/>
            <person name="Satoh N."/>
            <person name="Yu J.K."/>
            <person name="Putnam N.H."/>
            <person name="Green R.E."/>
            <person name="Rokhsar D.S."/>
        </authorList>
    </citation>
    <scope>NUCLEOTIDE SEQUENCE [LARGE SCALE GENOMIC DNA]</scope>
    <source>
        <strain evidence="20">S238N-H82</strain>
    </source>
</reference>
<keyword evidence="14" id="KW-0636">Prenylation</keyword>
<dbReference type="PROSITE" id="PS51419">
    <property type="entry name" value="RAB"/>
    <property type="match status" value="1"/>
</dbReference>
<evidence type="ECO:0000256" key="9">
    <source>
        <dbReference type="ARBA" id="ARBA00022927"/>
    </source>
</evidence>
<dbReference type="RefSeq" id="XP_035691801.1">
    <property type="nucleotide sequence ID" value="XM_035835908.1"/>
</dbReference>
<dbReference type="InterPro" id="IPR005225">
    <property type="entry name" value="Small_GTP-bd"/>
</dbReference>
<evidence type="ECO:0000256" key="16">
    <source>
        <dbReference type="ARBA" id="ARBA00047660"/>
    </source>
</evidence>
<evidence type="ECO:0000256" key="8">
    <source>
        <dbReference type="ARBA" id="ARBA00022842"/>
    </source>
</evidence>
<dbReference type="GO" id="GO:0003925">
    <property type="term" value="F:G protein activity"/>
    <property type="evidence" value="ECO:0007669"/>
    <property type="project" value="UniProtKB-EC"/>
</dbReference>
<organism evidence="20 21">
    <name type="scientific">Branchiostoma floridae</name>
    <name type="common">Florida lancelet</name>
    <name type="synonym">Amphioxus</name>
    <dbReference type="NCBI Taxonomy" id="7739"/>
    <lineage>
        <taxon>Eukaryota</taxon>
        <taxon>Metazoa</taxon>
        <taxon>Chordata</taxon>
        <taxon>Cephalochordata</taxon>
        <taxon>Leptocardii</taxon>
        <taxon>Amphioxiformes</taxon>
        <taxon>Branchiostomatidae</taxon>
        <taxon>Branchiostoma</taxon>
    </lineage>
</organism>
<name>A0A9J7N6U9_BRAFL</name>
<evidence type="ECO:0000256" key="15">
    <source>
        <dbReference type="ARBA" id="ARBA00037794"/>
    </source>
</evidence>
<keyword evidence="4" id="KW-0813">Transport</keyword>
<evidence type="ECO:0000256" key="1">
    <source>
        <dbReference type="ARBA" id="ARBA00001946"/>
    </source>
</evidence>
<dbReference type="SMART" id="SM00173">
    <property type="entry name" value="RAS"/>
    <property type="match status" value="1"/>
</dbReference>
<dbReference type="InterPro" id="IPR050227">
    <property type="entry name" value="Rab"/>
</dbReference>
<dbReference type="Pfam" id="PF00071">
    <property type="entry name" value="Ras"/>
    <property type="match status" value="1"/>
</dbReference>
<dbReference type="PANTHER" id="PTHR47977">
    <property type="entry name" value="RAS-RELATED PROTEIN RAB"/>
    <property type="match status" value="1"/>
</dbReference>
<keyword evidence="13" id="KW-0449">Lipoprotein</keyword>
<evidence type="ECO:0000256" key="13">
    <source>
        <dbReference type="ARBA" id="ARBA00023288"/>
    </source>
</evidence>
<evidence type="ECO:0000256" key="4">
    <source>
        <dbReference type="ARBA" id="ARBA00022448"/>
    </source>
</evidence>
<dbReference type="GeneID" id="118426476"/>
<dbReference type="NCBIfam" id="TIGR00231">
    <property type="entry name" value="small_GTP"/>
    <property type="match status" value="1"/>
</dbReference>
<keyword evidence="6" id="KW-0547">Nucleotide-binding</keyword>
<accession>A0A9J7N6U9</accession>
<keyword evidence="12" id="KW-0472">Membrane</keyword>
<keyword evidence="5" id="KW-0479">Metal-binding</keyword>
<evidence type="ECO:0000256" key="5">
    <source>
        <dbReference type="ARBA" id="ARBA00022723"/>
    </source>
</evidence>
<dbReference type="EC" id="3.6.5.2" evidence="3"/>
<protein>
    <recommendedName>
        <fullName evidence="18">Ras-related protein Rab-36</fullName>
        <ecNumber evidence="3">3.6.5.2</ecNumber>
    </recommendedName>
</protein>
<dbReference type="InterPro" id="IPR027417">
    <property type="entry name" value="P-loop_NTPase"/>
</dbReference>
<dbReference type="SMART" id="SM00175">
    <property type="entry name" value="RAB"/>
    <property type="match status" value="1"/>
</dbReference>
<evidence type="ECO:0000256" key="2">
    <source>
        <dbReference type="ARBA" id="ARBA00006270"/>
    </source>
</evidence>